<feature type="domain" description="AAA" evidence="1">
    <location>
        <begin position="20"/>
        <end position="206"/>
    </location>
</feature>
<dbReference type="EMBL" id="LAQS01000030">
    <property type="protein sequence ID" value="KKZ72091.1"/>
    <property type="molecule type" value="Genomic_DNA"/>
</dbReference>
<accession>A0A2P2GKP9</accession>
<dbReference type="InterPro" id="IPR025669">
    <property type="entry name" value="AAA_dom"/>
</dbReference>
<name>A0A2P2GKP9_STREW</name>
<organism evidence="2 3">
    <name type="scientific">Streptomyces showdoensis</name>
    <dbReference type="NCBI Taxonomy" id="68268"/>
    <lineage>
        <taxon>Bacteria</taxon>
        <taxon>Bacillati</taxon>
        <taxon>Actinomycetota</taxon>
        <taxon>Actinomycetes</taxon>
        <taxon>Kitasatosporales</taxon>
        <taxon>Streptomycetaceae</taxon>
        <taxon>Streptomyces</taxon>
    </lineage>
</organism>
<reference evidence="2 3" key="1">
    <citation type="submission" date="2015-05" db="EMBL/GenBank/DDBJ databases">
        <title>Draft Genome assembly of Streptomyces showdoensis.</title>
        <authorList>
            <person name="Thapa K.K."/>
            <person name="Metsa-Ketela M."/>
        </authorList>
    </citation>
    <scope>NUCLEOTIDE SEQUENCE [LARGE SCALE GENOMIC DNA]</scope>
    <source>
        <strain evidence="2 3">ATCC 15227</strain>
    </source>
</reference>
<dbReference type="AlphaFoldDB" id="A0A2P2GKP9"/>
<dbReference type="RefSeq" id="WP_046909253.1">
    <property type="nucleotide sequence ID" value="NZ_BAAAXG010000009.1"/>
</dbReference>
<dbReference type="Proteomes" id="UP000265325">
    <property type="component" value="Unassembled WGS sequence"/>
</dbReference>
<dbReference type="PANTHER" id="PTHR13696:SF99">
    <property type="entry name" value="COBYRINIC ACID AC-DIAMIDE SYNTHASE"/>
    <property type="match status" value="1"/>
</dbReference>
<evidence type="ECO:0000259" key="1">
    <source>
        <dbReference type="Pfam" id="PF13614"/>
    </source>
</evidence>
<comment type="caution">
    <text evidence="2">The sequence shown here is derived from an EMBL/GenBank/DDBJ whole genome shotgun (WGS) entry which is preliminary data.</text>
</comment>
<dbReference type="Pfam" id="PF13614">
    <property type="entry name" value="AAA_31"/>
    <property type="match status" value="1"/>
</dbReference>
<keyword evidence="3" id="KW-1185">Reference proteome</keyword>
<dbReference type="SUPFAM" id="SSF52540">
    <property type="entry name" value="P-loop containing nucleoside triphosphate hydrolases"/>
    <property type="match status" value="1"/>
</dbReference>
<dbReference type="Gene3D" id="3.40.50.300">
    <property type="entry name" value="P-loop containing nucleotide triphosphate hydrolases"/>
    <property type="match status" value="1"/>
</dbReference>
<dbReference type="PANTHER" id="PTHR13696">
    <property type="entry name" value="P-LOOP CONTAINING NUCLEOSIDE TRIPHOSPHATE HYDROLASE"/>
    <property type="match status" value="1"/>
</dbReference>
<dbReference type="InterPro" id="IPR027417">
    <property type="entry name" value="P-loop_NTPase"/>
</dbReference>
<gene>
    <name evidence="2" type="ORF">VO63_20145</name>
</gene>
<evidence type="ECO:0000313" key="2">
    <source>
        <dbReference type="EMBL" id="KKZ72091.1"/>
    </source>
</evidence>
<protein>
    <recommendedName>
        <fullName evidence="1">AAA domain-containing protein</fullName>
    </recommendedName>
</protein>
<evidence type="ECO:0000313" key="3">
    <source>
        <dbReference type="Proteomes" id="UP000265325"/>
    </source>
</evidence>
<sequence>MNPTYLPPKYAPHLQIPVFLVMNRAGSVGKTSVANSVFTLAALRGWTGLIIDADLQSDMSFWFGYDGDMVPEDTPTIHDLMLGSATLEAVTVPARTRIAAGQGDDAFQEIPGLDLVRGDIKMKQADGELVSAKDALAVFWLQNVIRKQVPQGKYDFIVIDAPASYGRLSESLLVAATDVITMMKPMRKELRGAAALAKEIVSLNDDYDRHDVRVSPTWYCINDAKVASQGHFFSNIQDEAREIYGDRLLPELKNAVIVAEAYDAQEPLPIWAPKSESMKTIGLIADQLGFPEKRA</sequence>
<dbReference type="InterPro" id="IPR050678">
    <property type="entry name" value="DNA_Partitioning_ATPase"/>
</dbReference>
<proteinExistence type="predicted"/>